<sequence length="165" mass="19579">MKKFISDNINLDVFCKNPIKFLEMSNNGSLVILKNKTPVFYVIRPCLFEKIFDIKYNLSDKNDKKQNINQKFAMHLQWIPDKDFIHQAALWGFFLTEEVSKAELLCFINYWQAEGCFFYHIQWQQKLARSLSKSRSLNNYISNKKRDITYIPTPDQTVPHGFRGK</sequence>
<comment type="similarity">
    <text evidence="3">Belongs to the DnaT family.</text>
</comment>
<evidence type="ECO:0000259" key="4">
    <source>
        <dbReference type="Pfam" id="PF17948"/>
    </source>
</evidence>
<dbReference type="GO" id="GO:0006269">
    <property type="term" value="P:DNA replication, synthesis of primer"/>
    <property type="evidence" value="ECO:0007669"/>
    <property type="project" value="UniProtKB-KW"/>
</dbReference>
<evidence type="ECO:0000313" key="6">
    <source>
        <dbReference type="Proteomes" id="UP000298654"/>
    </source>
</evidence>
<dbReference type="Proteomes" id="UP000298654">
    <property type="component" value="Chromosome"/>
</dbReference>
<comment type="function">
    <text evidence="3">Involved in the restart of stalled replication forks, which reloads the replicative helicase on sites other than the origin of replication. Can function in multiple replication restart pathways. Displaces ssDNA from a PriB-ssDNA complex. Probably forms a spiral filament on ssDNA.</text>
</comment>
<evidence type="ECO:0000313" key="5">
    <source>
        <dbReference type="EMBL" id="QCI15728.1"/>
    </source>
</evidence>
<accession>A0A4D6XLJ3</accession>
<dbReference type="Gene3D" id="1.10.8.1180">
    <property type="match status" value="1"/>
</dbReference>
<gene>
    <name evidence="3" type="primary">dnaT</name>
    <name evidence="5" type="ORF">D9V59_00110</name>
</gene>
<feature type="domain" description="DnaT DNA-binding" evidence="4">
    <location>
        <begin position="72"/>
        <end position="136"/>
    </location>
</feature>
<dbReference type="GO" id="GO:0003697">
    <property type="term" value="F:single-stranded DNA binding"/>
    <property type="evidence" value="ECO:0007669"/>
    <property type="project" value="UniProtKB-UniRule"/>
</dbReference>
<dbReference type="InterPro" id="IPR040480">
    <property type="entry name" value="DnaT_DNA_bind"/>
</dbReference>
<dbReference type="InterPro" id="IPR020917">
    <property type="entry name" value="DnaT"/>
</dbReference>
<dbReference type="GO" id="GO:1990077">
    <property type="term" value="C:primosome complex"/>
    <property type="evidence" value="ECO:0007669"/>
    <property type="project" value="UniProtKB-UniRule"/>
</dbReference>
<keyword evidence="1 3" id="KW-0639">Primosome</keyword>
<dbReference type="OrthoDB" id="6630498at2"/>
<evidence type="ECO:0000256" key="1">
    <source>
        <dbReference type="ARBA" id="ARBA00022515"/>
    </source>
</evidence>
<dbReference type="HAMAP" id="MF_01061">
    <property type="entry name" value="DnaT"/>
    <property type="match status" value="1"/>
</dbReference>
<evidence type="ECO:0000256" key="2">
    <source>
        <dbReference type="ARBA" id="ARBA00022705"/>
    </source>
</evidence>
<reference evidence="5 6" key="2">
    <citation type="submission" date="2019-05" db="EMBL/GenBank/DDBJ databases">
        <title>Genome evolution of the obligate endosymbiont Buchnera aphidicola.</title>
        <authorList>
            <person name="Moran N.A."/>
        </authorList>
    </citation>
    <scope>NUCLEOTIDE SEQUENCE [LARGE SCALE GENOMIC DNA]</scope>
    <source>
        <strain evidence="5 6">Aar</strain>
    </source>
</reference>
<evidence type="ECO:0000256" key="3">
    <source>
        <dbReference type="HAMAP-Rule" id="MF_01061"/>
    </source>
</evidence>
<dbReference type="EMBL" id="CP034900">
    <property type="protein sequence ID" value="QCI15728.1"/>
    <property type="molecule type" value="Genomic_DNA"/>
</dbReference>
<dbReference type="AlphaFoldDB" id="A0A4D6XLJ3"/>
<organism evidence="5 6">
    <name type="scientific">Buchnera aphidicola</name>
    <name type="common">Artemisaphis artemisicola</name>
    <dbReference type="NCBI Taxonomy" id="1241836"/>
    <lineage>
        <taxon>Bacteria</taxon>
        <taxon>Pseudomonadati</taxon>
        <taxon>Pseudomonadota</taxon>
        <taxon>Gammaproteobacteria</taxon>
        <taxon>Enterobacterales</taxon>
        <taxon>Erwiniaceae</taxon>
        <taxon>Buchnera</taxon>
    </lineage>
</organism>
<dbReference type="RefSeq" id="WP_158363912.1">
    <property type="nucleotide sequence ID" value="NZ_CP034900.1"/>
</dbReference>
<comment type="subunit">
    <text evidence="3">Homooligomerizes. Interacts with PriB. Component of the replication restart primosome. Primosome assembly occurs via a 'hand-off' mechanism. PriA binds to replication forks, subsequently PriB then DnaT bind; DnaT then displaces ssDNA to generate the helicase loading substrate.</text>
</comment>
<protein>
    <recommendedName>
        <fullName evidence="3">Replication restart protein DnaT</fullName>
    </recommendedName>
</protein>
<keyword evidence="2 3" id="KW-0235">DNA replication</keyword>
<reference evidence="5 6" key="1">
    <citation type="submission" date="2018-12" db="EMBL/GenBank/DDBJ databases">
        <authorList>
            <person name="Chong R.A."/>
        </authorList>
    </citation>
    <scope>NUCLEOTIDE SEQUENCE [LARGE SCALE GENOMIC DNA]</scope>
    <source>
        <strain evidence="5 6">Aar</strain>
    </source>
</reference>
<dbReference type="Pfam" id="PF17948">
    <property type="entry name" value="DnaT"/>
    <property type="match status" value="1"/>
</dbReference>
<keyword evidence="3" id="KW-0238">DNA-binding</keyword>
<name>A0A4D6XLJ3_9GAMM</name>
<proteinExistence type="inferred from homology"/>